<sequence length="155" mass="16726">MVGTAGPAAAGTGPWRIWPQSDPSLCLQSGGASGRDITVQPCSGSAAQRFFFRDSPDGPTWQLITDDWGLCTNIKGGVYANNTHVISYKCGAGPNDQWYPEIWTTTSPNYYSIMDKAGPTMGWNVSGAVTKAGAPLVIYGFKPSYKNSLFSWRTF</sequence>
<evidence type="ECO:0000313" key="2">
    <source>
        <dbReference type="EMBL" id="TQL95437.1"/>
    </source>
</evidence>
<dbReference type="GO" id="GO:0030246">
    <property type="term" value="F:carbohydrate binding"/>
    <property type="evidence" value="ECO:0007669"/>
    <property type="project" value="UniProtKB-KW"/>
</dbReference>
<name>A0A543CER9_9ACTN</name>
<dbReference type="AlphaFoldDB" id="A0A543CER9"/>
<dbReference type="EMBL" id="VFOZ01000001">
    <property type="protein sequence ID" value="TQL95437.1"/>
    <property type="molecule type" value="Genomic_DNA"/>
</dbReference>
<proteinExistence type="predicted"/>
<dbReference type="CDD" id="cd00161">
    <property type="entry name" value="beta-trefoil_Ricin-like"/>
    <property type="match status" value="1"/>
</dbReference>
<dbReference type="PROSITE" id="PS50231">
    <property type="entry name" value="RICIN_B_LECTIN"/>
    <property type="match status" value="1"/>
</dbReference>
<evidence type="ECO:0000259" key="1">
    <source>
        <dbReference type="Pfam" id="PF14200"/>
    </source>
</evidence>
<dbReference type="InterPro" id="IPR035992">
    <property type="entry name" value="Ricin_B-like_lectins"/>
</dbReference>
<keyword evidence="3" id="KW-1185">Reference proteome</keyword>
<gene>
    <name evidence="2" type="ORF">FB559_0940</name>
</gene>
<protein>
    <submittedName>
        <fullName evidence="2">Ricin-type beta-trefoil lectin protein</fullName>
    </submittedName>
</protein>
<reference evidence="2 3" key="1">
    <citation type="submission" date="2019-06" db="EMBL/GenBank/DDBJ databases">
        <title>Sequencing the genomes of 1000 actinobacteria strains.</title>
        <authorList>
            <person name="Klenk H.-P."/>
        </authorList>
    </citation>
    <scope>NUCLEOTIDE SEQUENCE [LARGE SCALE GENOMIC DNA]</scope>
    <source>
        <strain evidence="2 3">DSM 102200</strain>
    </source>
</reference>
<dbReference type="Gene3D" id="2.80.10.50">
    <property type="match status" value="1"/>
</dbReference>
<dbReference type="RefSeq" id="WP_141953618.1">
    <property type="nucleotide sequence ID" value="NZ_VFOZ01000001.1"/>
</dbReference>
<evidence type="ECO:0000313" key="3">
    <source>
        <dbReference type="Proteomes" id="UP000316096"/>
    </source>
</evidence>
<organism evidence="2 3">
    <name type="scientific">Actinoallomurus bryophytorum</name>
    <dbReference type="NCBI Taxonomy" id="1490222"/>
    <lineage>
        <taxon>Bacteria</taxon>
        <taxon>Bacillati</taxon>
        <taxon>Actinomycetota</taxon>
        <taxon>Actinomycetes</taxon>
        <taxon>Streptosporangiales</taxon>
        <taxon>Thermomonosporaceae</taxon>
        <taxon>Actinoallomurus</taxon>
    </lineage>
</organism>
<dbReference type="OrthoDB" id="5381276at2"/>
<feature type="domain" description="Ricin B lectin" evidence="1">
    <location>
        <begin position="69"/>
        <end position="139"/>
    </location>
</feature>
<accession>A0A543CER9</accession>
<dbReference type="InterPro" id="IPR000772">
    <property type="entry name" value="Ricin_B_lectin"/>
</dbReference>
<dbReference type="Proteomes" id="UP000316096">
    <property type="component" value="Unassembled WGS sequence"/>
</dbReference>
<dbReference type="SUPFAM" id="SSF50370">
    <property type="entry name" value="Ricin B-like lectins"/>
    <property type="match status" value="1"/>
</dbReference>
<dbReference type="Pfam" id="PF14200">
    <property type="entry name" value="RicinB_lectin_2"/>
    <property type="match status" value="1"/>
</dbReference>
<comment type="caution">
    <text evidence="2">The sequence shown here is derived from an EMBL/GenBank/DDBJ whole genome shotgun (WGS) entry which is preliminary data.</text>
</comment>
<keyword evidence="2" id="KW-0430">Lectin</keyword>